<evidence type="ECO:0000259" key="2">
    <source>
        <dbReference type="PROSITE" id="PS50263"/>
    </source>
</evidence>
<dbReference type="Gene3D" id="3.60.110.10">
    <property type="entry name" value="Carbon-nitrogen hydrolase"/>
    <property type="match status" value="1"/>
</dbReference>
<comment type="caution">
    <text evidence="3">The sequence shown here is derived from an EMBL/GenBank/DDBJ whole genome shotgun (WGS) entry which is preliminary data.</text>
</comment>
<organism evidence="3 4">
    <name type="scientific">Fusibacter ferrireducens</name>
    <dbReference type="NCBI Taxonomy" id="2785058"/>
    <lineage>
        <taxon>Bacteria</taxon>
        <taxon>Bacillati</taxon>
        <taxon>Bacillota</taxon>
        <taxon>Clostridia</taxon>
        <taxon>Eubacteriales</taxon>
        <taxon>Eubacteriales Family XII. Incertae Sedis</taxon>
        <taxon>Fusibacter</taxon>
    </lineage>
</organism>
<dbReference type="InterPro" id="IPR003010">
    <property type="entry name" value="C-N_Hydrolase"/>
</dbReference>
<sequence length="310" mass="34276">MKDIITVSVVNFNAVWGDVENNRKRILNYVENAGKQGVDLLVFPETALTGYDNDCSNERAEKMHRRLAETVPGKTSMLVAEICKNYSMYAAFGLAERDSIDQTKVYNSVAVCGPKGVIGSNRKIHLPFTEMEWADNGSKPMLFDTEWGPIGVGICYDVYEFPEITRYCRAMGARLFLNCTAIGTMESGGAGGYAGNLSLQYLVHCNSMYIASSNLFGLDKTTFFMGGSSIIGPSSISPEVFYYAGKKFLDEGAAEGTVETATIDLSLTNRSFISLIFENEKTGVCDWRPEAYQKWYADVLKKYALSKSSE</sequence>
<gene>
    <name evidence="3" type="ORF">ISU02_03660</name>
</gene>
<proteinExistence type="predicted"/>
<evidence type="ECO:0000313" key="4">
    <source>
        <dbReference type="Proteomes" id="UP000614200"/>
    </source>
</evidence>
<evidence type="ECO:0000256" key="1">
    <source>
        <dbReference type="ARBA" id="ARBA00022801"/>
    </source>
</evidence>
<feature type="domain" description="CN hydrolase" evidence="2">
    <location>
        <begin position="5"/>
        <end position="265"/>
    </location>
</feature>
<dbReference type="PROSITE" id="PS50263">
    <property type="entry name" value="CN_HYDROLASE"/>
    <property type="match status" value="1"/>
</dbReference>
<name>A0ABR9ZRC6_9FIRM</name>
<dbReference type="PANTHER" id="PTHR43674">
    <property type="entry name" value="NITRILASE C965.09-RELATED"/>
    <property type="match status" value="1"/>
</dbReference>
<dbReference type="CDD" id="cd07197">
    <property type="entry name" value="nitrilase"/>
    <property type="match status" value="1"/>
</dbReference>
<dbReference type="GO" id="GO:0016787">
    <property type="term" value="F:hydrolase activity"/>
    <property type="evidence" value="ECO:0007669"/>
    <property type="project" value="UniProtKB-KW"/>
</dbReference>
<dbReference type="Proteomes" id="UP000614200">
    <property type="component" value="Unassembled WGS sequence"/>
</dbReference>
<dbReference type="Pfam" id="PF00795">
    <property type="entry name" value="CN_hydrolase"/>
    <property type="match status" value="1"/>
</dbReference>
<dbReference type="InterPro" id="IPR036526">
    <property type="entry name" value="C-N_Hydrolase_sf"/>
</dbReference>
<evidence type="ECO:0000313" key="3">
    <source>
        <dbReference type="EMBL" id="MBF4692194.1"/>
    </source>
</evidence>
<dbReference type="InterPro" id="IPR050345">
    <property type="entry name" value="Aliph_Amidase/BUP"/>
</dbReference>
<keyword evidence="4" id="KW-1185">Reference proteome</keyword>
<dbReference type="EMBL" id="JADKNH010000002">
    <property type="protein sequence ID" value="MBF4692194.1"/>
    <property type="molecule type" value="Genomic_DNA"/>
</dbReference>
<protein>
    <submittedName>
        <fullName evidence="3">Carbon-nitrogen hydrolase family protein</fullName>
    </submittedName>
</protein>
<reference evidence="3 4" key="1">
    <citation type="submission" date="2020-11" db="EMBL/GenBank/DDBJ databases">
        <title>Fusibacter basophilias sp. nov.</title>
        <authorList>
            <person name="Qiu D."/>
        </authorList>
    </citation>
    <scope>NUCLEOTIDE SEQUENCE [LARGE SCALE GENOMIC DNA]</scope>
    <source>
        <strain evidence="3 4">Q10-2</strain>
    </source>
</reference>
<keyword evidence="1 3" id="KW-0378">Hydrolase</keyword>
<dbReference type="SUPFAM" id="SSF56317">
    <property type="entry name" value="Carbon-nitrogen hydrolase"/>
    <property type="match status" value="1"/>
</dbReference>
<dbReference type="RefSeq" id="WP_194700435.1">
    <property type="nucleotide sequence ID" value="NZ_JADKNH010000002.1"/>
</dbReference>
<dbReference type="PANTHER" id="PTHR43674:SF16">
    <property type="entry name" value="CARBON-NITROGEN FAMILY, PUTATIVE (AFU_ORTHOLOGUE AFUA_5G02350)-RELATED"/>
    <property type="match status" value="1"/>
</dbReference>
<accession>A0ABR9ZRC6</accession>